<evidence type="ECO:0000313" key="2">
    <source>
        <dbReference type="Proteomes" id="UP000230494"/>
    </source>
</evidence>
<gene>
    <name evidence="1" type="ORF">UNOSLW4_0005</name>
</gene>
<dbReference type="EMBL" id="KX449363">
    <property type="protein sequence ID" value="ANY29016.1"/>
    <property type="molecule type" value="Genomic_DNA"/>
</dbReference>
<accession>A0A1B2AMW0</accession>
<organism evidence="1 2">
    <name type="scientific">Pseudomonas phage UNO-SLW4</name>
    <dbReference type="NCBI Taxonomy" id="1874531"/>
    <lineage>
        <taxon>Viruses</taxon>
        <taxon>Duplodnaviria</taxon>
        <taxon>Heunggongvirae</taxon>
        <taxon>Uroviricota</taxon>
        <taxon>Caudoviricetes</taxon>
        <taxon>Autographivirales</taxon>
        <taxon>Autotranscriptaviridae</taxon>
        <taxon>Studiervirinae</taxon>
        <taxon>Unosvirus</taxon>
        <taxon>Unosvirus UNOSLW1</taxon>
        <taxon>Pifdecavirus UNOSLW1</taxon>
    </lineage>
</organism>
<evidence type="ECO:0000313" key="1">
    <source>
        <dbReference type="EMBL" id="ANY29016.1"/>
    </source>
</evidence>
<proteinExistence type="predicted"/>
<name>A0A1B2AMW0_9CAUD</name>
<sequence length="159" mass="17543">MASVIVAASLKNNGMDYLSNLGLAGRTLKHGHSLSTPTEIAGSTAEFYHKWVKANGLTNNKQVLKEFYTDICKLRLAKNGNAVTGGYMILDGTLQGVFSFTKGMGPWLIRQAIAEGARKLDCFDGFLPEFYKQFGFVEVRREANWTKGGPDVVFMEIPE</sequence>
<protein>
    <recommendedName>
        <fullName evidence="3">N-acetyltransferase domain-containing protein</fullName>
    </recommendedName>
</protein>
<reference evidence="1 2" key="1">
    <citation type="submission" date="2016-06" db="EMBL/GenBank/DDBJ databases">
        <title>Complete Genome Sequences of Pseudomonas fluorescens Bacteriophages Isolated from Omaha, NE Freshwater Samples.</title>
        <authorList>
            <person name="Lu G."/>
            <person name="Luhr J."/>
            <person name="Stoecklein A."/>
            <person name="Warner P."/>
            <person name="Tapprich W."/>
        </authorList>
    </citation>
    <scope>NUCLEOTIDE SEQUENCE [LARGE SCALE GENOMIC DNA]</scope>
</reference>
<dbReference type="Proteomes" id="UP000230494">
    <property type="component" value="Segment"/>
</dbReference>
<evidence type="ECO:0008006" key="3">
    <source>
        <dbReference type="Google" id="ProtNLM"/>
    </source>
</evidence>